<feature type="transmembrane region" description="Helical" evidence="1">
    <location>
        <begin position="106"/>
        <end position="133"/>
    </location>
</feature>
<name>A0A0S4IU15_BODSA</name>
<dbReference type="Pfam" id="PF14770">
    <property type="entry name" value="TMEM18"/>
    <property type="match status" value="1"/>
</dbReference>
<protein>
    <submittedName>
        <fullName evidence="2">Transmembrane protein, putative</fullName>
    </submittedName>
</protein>
<keyword evidence="1" id="KW-1133">Transmembrane helix</keyword>
<proteinExistence type="predicted"/>
<dbReference type="Proteomes" id="UP000051952">
    <property type="component" value="Unassembled WGS sequence"/>
</dbReference>
<dbReference type="VEuPathDB" id="TriTrypDB:BSAL_60060"/>
<evidence type="ECO:0000313" key="3">
    <source>
        <dbReference type="Proteomes" id="UP000051952"/>
    </source>
</evidence>
<keyword evidence="3" id="KW-1185">Reference proteome</keyword>
<evidence type="ECO:0000313" key="2">
    <source>
        <dbReference type="EMBL" id="CUF19896.1"/>
    </source>
</evidence>
<keyword evidence="1 2" id="KW-0812">Transmembrane</keyword>
<dbReference type="OMA" id="HVVVWVA"/>
<feature type="transmembrane region" description="Helical" evidence="1">
    <location>
        <begin position="66"/>
        <end position="86"/>
    </location>
</feature>
<keyword evidence="1" id="KW-0472">Membrane</keyword>
<sequence>MAALPIHNITSFLSEAWAGPGVFDGVKAFIDAVDWTEPFFLYVLTFQVVVIVGSFVFSYGSTNRTAIAMLFMMVLVLSASPLNTLGSEHYKELFVDDKTNYFDDNGMFIGAVFVAPLLLATFLLQLKLFGALFSMMVRVKRAKLREEHQQSSGNAKKKESKKKN</sequence>
<dbReference type="OrthoDB" id="411535at2759"/>
<gene>
    <name evidence="2" type="ORF">BSAL_60060</name>
</gene>
<dbReference type="EMBL" id="CYKH01000263">
    <property type="protein sequence ID" value="CUF19896.1"/>
    <property type="molecule type" value="Genomic_DNA"/>
</dbReference>
<organism evidence="2 3">
    <name type="scientific">Bodo saltans</name>
    <name type="common">Flagellated protozoan</name>
    <dbReference type="NCBI Taxonomy" id="75058"/>
    <lineage>
        <taxon>Eukaryota</taxon>
        <taxon>Discoba</taxon>
        <taxon>Euglenozoa</taxon>
        <taxon>Kinetoplastea</taxon>
        <taxon>Metakinetoplastina</taxon>
        <taxon>Eubodonida</taxon>
        <taxon>Bodonidae</taxon>
        <taxon>Bodo</taxon>
    </lineage>
</organism>
<feature type="transmembrane region" description="Helical" evidence="1">
    <location>
        <begin position="39"/>
        <end position="59"/>
    </location>
</feature>
<dbReference type="AlphaFoldDB" id="A0A0S4IU15"/>
<reference evidence="3" key="1">
    <citation type="submission" date="2015-09" db="EMBL/GenBank/DDBJ databases">
        <authorList>
            <consortium name="Pathogen Informatics"/>
        </authorList>
    </citation>
    <scope>NUCLEOTIDE SEQUENCE [LARGE SCALE GENOMIC DNA]</scope>
    <source>
        <strain evidence="3">Lake Konstanz</strain>
    </source>
</reference>
<dbReference type="InterPro" id="IPR026721">
    <property type="entry name" value="TMEM18"/>
</dbReference>
<evidence type="ECO:0000256" key="1">
    <source>
        <dbReference type="SAM" id="Phobius"/>
    </source>
</evidence>
<accession>A0A0S4IU15</accession>